<name>A0ABY4ZHM9_9ACTN</name>
<evidence type="ECO:0000313" key="2">
    <source>
        <dbReference type="Proteomes" id="UP001056374"/>
    </source>
</evidence>
<evidence type="ECO:0000313" key="1">
    <source>
        <dbReference type="EMBL" id="USQ88628.1"/>
    </source>
</evidence>
<evidence type="ECO:0008006" key="3">
    <source>
        <dbReference type="Google" id="ProtNLM"/>
    </source>
</evidence>
<keyword evidence="2" id="KW-1185">Reference proteome</keyword>
<accession>A0ABY4ZHM9</accession>
<dbReference type="RefSeq" id="WP_252554968.1">
    <property type="nucleotide sequence ID" value="NZ_CP099468.1"/>
</dbReference>
<sequence>MTVYLWHTVCIVVVETLWDRLWSVGLLETDARRILASPWPQLPAVRPPTAGRVVRFGRVEDLAAGRRPRLWPDGRPGAHRA</sequence>
<reference evidence="1" key="1">
    <citation type="submission" date="2022-06" db="EMBL/GenBank/DDBJ databases">
        <title>Complete genome sequence of soil microorganisms Streptomyces sp. Qhu-M197 isolated from Alpine meadows habitats on the Tibetan Plateau.</title>
        <authorList>
            <person name="Zhang B."/>
            <person name="Xiang X."/>
            <person name="Fan J."/>
        </authorList>
    </citation>
    <scope>NUCLEOTIDE SEQUENCE</scope>
    <source>
        <strain evidence="1">Qhu-M197</strain>
    </source>
</reference>
<dbReference type="EMBL" id="CP099468">
    <property type="protein sequence ID" value="USQ88628.1"/>
    <property type="molecule type" value="Genomic_DNA"/>
</dbReference>
<protein>
    <recommendedName>
        <fullName evidence="3">Secreted protein</fullName>
    </recommendedName>
</protein>
<dbReference type="Proteomes" id="UP001056374">
    <property type="component" value="Chromosome"/>
</dbReference>
<gene>
    <name evidence="1" type="ORF">NFX46_35675</name>
</gene>
<organism evidence="1 2">
    <name type="scientific">Streptomyces phaeoluteigriseus</name>
    <dbReference type="NCBI Taxonomy" id="114686"/>
    <lineage>
        <taxon>Bacteria</taxon>
        <taxon>Bacillati</taxon>
        <taxon>Actinomycetota</taxon>
        <taxon>Actinomycetes</taxon>
        <taxon>Kitasatosporales</taxon>
        <taxon>Streptomycetaceae</taxon>
        <taxon>Streptomyces</taxon>
        <taxon>Streptomyces aurantiacus group</taxon>
    </lineage>
</organism>
<proteinExistence type="predicted"/>